<dbReference type="eggNOG" id="ENOG502RICB">
    <property type="taxonomic scope" value="Eukaryota"/>
</dbReference>
<feature type="chain" id="PRO_5004579841" description="Apple domain-containing protein" evidence="1">
    <location>
        <begin position="20"/>
        <end position="501"/>
    </location>
</feature>
<dbReference type="GO" id="GO:0009653">
    <property type="term" value="P:anatomical structure morphogenesis"/>
    <property type="evidence" value="ECO:0007669"/>
    <property type="project" value="TreeGrafter"/>
</dbReference>
<dbReference type="InterPro" id="IPR052774">
    <property type="entry name" value="Celegans_DevNeuronal_Protein"/>
</dbReference>
<feature type="domain" description="Apple" evidence="2">
    <location>
        <begin position="116"/>
        <end position="199"/>
    </location>
</feature>
<dbReference type="InterPro" id="IPR003609">
    <property type="entry name" value="Pan_app"/>
</dbReference>
<dbReference type="PROSITE" id="PS50948">
    <property type="entry name" value="PAN"/>
    <property type="match status" value="5"/>
</dbReference>
<dbReference type="EMBL" id="JH431783">
    <property type="status" value="NOT_ANNOTATED_CDS"/>
    <property type="molecule type" value="Genomic_DNA"/>
</dbReference>
<name>T1J1D8_STRMM</name>
<keyword evidence="1" id="KW-0732">Signal</keyword>
<feature type="signal peptide" evidence="1">
    <location>
        <begin position="1"/>
        <end position="19"/>
    </location>
</feature>
<evidence type="ECO:0000313" key="4">
    <source>
        <dbReference type="Proteomes" id="UP000014500"/>
    </source>
</evidence>
<dbReference type="Proteomes" id="UP000014500">
    <property type="component" value="Unassembled WGS sequence"/>
</dbReference>
<reference evidence="3" key="2">
    <citation type="submission" date="2015-02" db="UniProtKB">
        <authorList>
            <consortium name="EnsemblMetazoa"/>
        </authorList>
    </citation>
    <scope>IDENTIFICATION</scope>
</reference>
<dbReference type="PANTHER" id="PTHR47327:SF1">
    <property type="entry name" value="RE15579P"/>
    <property type="match status" value="1"/>
</dbReference>
<sequence>MTRFICSVFLLHLIATVNTQVCQGELGFEKIVNVALSLPTRELLTSTDNQPVTKDCLLLCLQSPDCFGFNLNYFDQECRVVSTSDSDRYDTSLFVPTSKSSFFRKICNIAVSNPKCNDMPWVIELVLASFMDKTSADETHEALTTDDCSNSCLSSEVCRAATFDDRKQTCVLHRQDRRTRPTAFHSKLNESRQYLENQCADLKSSNCHYQLSQNTTVVTKDAITNAVSQMECEHKCDQDERDLCRSYSYDSTSHLCYLSGDDAISLGLNATQIGGSHKIQTDLLEKSNSLIKKNCSNGPSAFERVTGRILQTVTTPEGPQPMDLTSDLTISCLKECQERGSLCVGVIMDYTNFLCQFVTERYSGSTYSDFSIAVGASYFERVCLTEIPSYCNERAWIFDRVPGSLLEGFDDKILHGILSRSECEDACLREKSFICRSAEYTSSIAECRLSQEDRRSRPDAFGAKNEAVDYLENQCIQCKLLFYSIWEFCISKSTKYIYNQI</sequence>
<evidence type="ECO:0000259" key="2">
    <source>
        <dbReference type="PROSITE" id="PS50948"/>
    </source>
</evidence>
<dbReference type="SMART" id="SM00473">
    <property type="entry name" value="PAN_AP"/>
    <property type="match status" value="5"/>
</dbReference>
<feature type="domain" description="Apple" evidence="2">
    <location>
        <begin position="391"/>
        <end position="475"/>
    </location>
</feature>
<dbReference type="CDD" id="cd01099">
    <property type="entry name" value="PAN_AP_HGF"/>
    <property type="match status" value="1"/>
</dbReference>
<organism evidence="3 4">
    <name type="scientific">Strigamia maritima</name>
    <name type="common">European centipede</name>
    <name type="synonym">Geophilus maritimus</name>
    <dbReference type="NCBI Taxonomy" id="126957"/>
    <lineage>
        <taxon>Eukaryota</taxon>
        <taxon>Metazoa</taxon>
        <taxon>Ecdysozoa</taxon>
        <taxon>Arthropoda</taxon>
        <taxon>Myriapoda</taxon>
        <taxon>Chilopoda</taxon>
        <taxon>Pleurostigmophora</taxon>
        <taxon>Geophilomorpha</taxon>
        <taxon>Linotaeniidae</taxon>
        <taxon>Strigamia</taxon>
    </lineage>
</organism>
<feature type="domain" description="Apple" evidence="2">
    <location>
        <begin position="295"/>
        <end position="383"/>
    </location>
</feature>
<evidence type="ECO:0000313" key="3">
    <source>
        <dbReference type="EnsemblMetazoa" id="SMAR007356-PA"/>
    </source>
</evidence>
<dbReference type="Gene3D" id="3.50.4.10">
    <property type="entry name" value="Hepatocyte Growth Factor"/>
    <property type="match status" value="3"/>
</dbReference>
<dbReference type="SUPFAM" id="SSF57414">
    <property type="entry name" value="Hairpin loop containing domain-like"/>
    <property type="match status" value="3"/>
</dbReference>
<feature type="domain" description="Apple" evidence="2">
    <location>
        <begin position="207"/>
        <end position="288"/>
    </location>
</feature>
<dbReference type="EnsemblMetazoa" id="SMAR007356-RA">
    <property type="protein sequence ID" value="SMAR007356-PA"/>
    <property type="gene ID" value="SMAR007356"/>
</dbReference>
<dbReference type="PANTHER" id="PTHR47327">
    <property type="entry name" value="FI18240P1-RELATED"/>
    <property type="match status" value="1"/>
</dbReference>
<dbReference type="PhylomeDB" id="T1J1D8"/>
<keyword evidence="4" id="KW-1185">Reference proteome</keyword>
<evidence type="ECO:0000256" key="1">
    <source>
        <dbReference type="SAM" id="SignalP"/>
    </source>
</evidence>
<accession>T1J1D8</accession>
<protein>
    <recommendedName>
        <fullName evidence="2">Apple domain-containing protein</fullName>
    </recommendedName>
</protein>
<dbReference type="Pfam" id="PF00024">
    <property type="entry name" value="PAN_1"/>
    <property type="match status" value="3"/>
</dbReference>
<dbReference type="STRING" id="126957.T1J1D8"/>
<proteinExistence type="predicted"/>
<dbReference type="HOGENOM" id="CLU_544383_0_0_1"/>
<dbReference type="AlphaFoldDB" id="T1J1D8"/>
<feature type="domain" description="Apple" evidence="2">
    <location>
        <begin position="22"/>
        <end position="107"/>
    </location>
</feature>
<reference evidence="4" key="1">
    <citation type="submission" date="2011-05" db="EMBL/GenBank/DDBJ databases">
        <authorList>
            <person name="Richards S.R."/>
            <person name="Qu J."/>
            <person name="Jiang H."/>
            <person name="Jhangiani S.N."/>
            <person name="Agravi P."/>
            <person name="Goodspeed R."/>
            <person name="Gross S."/>
            <person name="Mandapat C."/>
            <person name="Jackson L."/>
            <person name="Mathew T."/>
            <person name="Pu L."/>
            <person name="Thornton R."/>
            <person name="Saada N."/>
            <person name="Wilczek-Boney K.B."/>
            <person name="Lee S."/>
            <person name="Kovar C."/>
            <person name="Wu Y."/>
            <person name="Scherer S.E."/>
            <person name="Worley K.C."/>
            <person name="Muzny D.M."/>
            <person name="Gibbs R."/>
        </authorList>
    </citation>
    <scope>NUCLEOTIDE SEQUENCE</scope>
    <source>
        <strain evidence="4">Brora</strain>
    </source>
</reference>
<dbReference type="OMA" id="SECEDAC"/>